<keyword evidence="3" id="KW-1185">Reference proteome</keyword>
<organism evidence="2 3">
    <name type="scientific">Dimorphilus gyrociliatus</name>
    <dbReference type="NCBI Taxonomy" id="2664684"/>
    <lineage>
        <taxon>Eukaryota</taxon>
        <taxon>Metazoa</taxon>
        <taxon>Spiralia</taxon>
        <taxon>Lophotrochozoa</taxon>
        <taxon>Annelida</taxon>
        <taxon>Polychaeta</taxon>
        <taxon>Polychaeta incertae sedis</taxon>
        <taxon>Dinophilidae</taxon>
        <taxon>Dimorphilus</taxon>
    </lineage>
</organism>
<gene>
    <name evidence="2" type="ORF">DGYR_LOCUS9031</name>
</gene>
<sequence>MNKKKLTSKPLKQNLEEEESDDSGLFEMLDCLCLEDLEGGENKSINGLNMEFWNDINFYWDYRWLLSTDRSDSRWFPRSSNNTVLQDIDTLALLRKFLLNYKSGIEQDHIHRYILGELNWLIEHRKFLYMLQKEDIIRREIYYNKALAYSLNGLGIPLYPQSETITQVINMRRLSFSTFEVQTAATIGYLEEYSFNLQQSFESSPVYYPDVGDFVIVKSDMYYRATVKLVFNTECLVQLTDIIGDRMIQFHNIREIPEMLALQPILIFKATFRLLQIFDFLDDNQAFNTLLDYSIRRPGTAIINLMATGGMAMCKLLINGHDMIMSIICEFFQRFHYIHRSGDVMKCIYSSMSGNYGTVFVQHNLNGLEILDSFTKRLIIRWHTLKTLTFFKPGDFGVVMFKGKPHRAIVQNSECGIHRLVDVGTLVQTPRLFCIPDELKVFPPQAVEIPVIPEDQHKIIEMQCGTPLQLLNTYHWYKLVEANKDFP</sequence>
<comment type="caution">
    <text evidence="2">The sequence shown here is derived from an EMBL/GenBank/DDBJ whole genome shotgun (WGS) entry which is preliminary data.</text>
</comment>
<dbReference type="Pfam" id="PF00567">
    <property type="entry name" value="TUDOR"/>
    <property type="match status" value="1"/>
</dbReference>
<evidence type="ECO:0000259" key="1">
    <source>
        <dbReference type="Pfam" id="PF00567"/>
    </source>
</evidence>
<protein>
    <submittedName>
        <fullName evidence="2">DgyrCDS9569</fullName>
    </submittedName>
</protein>
<evidence type="ECO:0000313" key="2">
    <source>
        <dbReference type="EMBL" id="CAD5121028.1"/>
    </source>
</evidence>
<dbReference type="EMBL" id="CAJFCJ010000013">
    <property type="protein sequence ID" value="CAD5121028.1"/>
    <property type="molecule type" value="Genomic_DNA"/>
</dbReference>
<feature type="domain" description="Tudor" evidence="1">
    <location>
        <begin position="168"/>
        <end position="271"/>
    </location>
</feature>
<evidence type="ECO:0000313" key="3">
    <source>
        <dbReference type="Proteomes" id="UP000549394"/>
    </source>
</evidence>
<dbReference type="SUPFAM" id="SSF63748">
    <property type="entry name" value="Tudor/PWWP/MBT"/>
    <property type="match status" value="1"/>
</dbReference>
<name>A0A7I8VYP1_9ANNE</name>
<accession>A0A7I8VYP1</accession>
<reference evidence="2 3" key="1">
    <citation type="submission" date="2020-08" db="EMBL/GenBank/DDBJ databases">
        <authorList>
            <person name="Hejnol A."/>
        </authorList>
    </citation>
    <scope>NUCLEOTIDE SEQUENCE [LARGE SCALE GENOMIC DNA]</scope>
</reference>
<dbReference type="InterPro" id="IPR002999">
    <property type="entry name" value="Tudor"/>
</dbReference>
<dbReference type="Gene3D" id="2.30.30.140">
    <property type="match status" value="1"/>
</dbReference>
<proteinExistence type="predicted"/>
<dbReference type="Proteomes" id="UP000549394">
    <property type="component" value="Unassembled WGS sequence"/>
</dbReference>
<dbReference type="AlphaFoldDB" id="A0A7I8VYP1"/>